<evidence type="ECO:0000256" key="4">
    <source>
        <dbReference type="ARBA" id="ARBA00022989"/>
    </source>
</evidence>
<evidence type="ECO:0000256" key="1">
    <source>
        <dbReference type="ARBA" id="ARBA00004651"/>
    </source>
</evidence>
<dbReference type="Proteomes" id="UP000622552">
    <property type="component" value="Unassembled WGS sequence"/>
</dbReference>
<dbReference type="PANTHER" id="PTHR30213:SF1">
    <property type="entry name" value="INNER MEMBRANE PROTEIN YHJD"/>
    <property type="match status" value="1"/>
</dbReference>
<feature type="transmembrane region" description="Helical" evidence="6">
    <location>
        <begin position="128"/>
        <end position="149"/>
    </location>
</feature>
<feature type="transmembrane region" description="Helical" evidence="6">
    <location>
        <begin position="28"/>
        <end position="58"/>
    </location>
</feature>
<dbReference type="GO" id="GO:0005886">
    <property type="term" value="C:plasma membrane"/>
    <property type="evidence" value="ECO:0007669"/>
    <property type="project" value="UniProtKB-SubCell"/>
</dbReference>
<dbReference type="Pfam" id="PF03631">
    <property type="entry name" value="Virul_fac_BrkB"/>
    <property type="match status" value="1"/>
</dbReference>
<keyword evidence="2" id="KW-1003">Cell membrane</keyword>
<dbReference type="RefSeq" id="WP_197003798.1">
    <property type="nucleotide sequence ID" value="NZ_BONS01000016.1"/>
</dbReference>
<gene>
    <name evidence="7" type="ORF">IW245_003073</name>
</gene>
<keyword evidence="5 6" id="KW-0472">Membrane</keyword>
<evidence type="ECO:0000256" key="3">
    <source>
        <dbReference type="ARBA" id="ARBA00022692"/>
    </source>
</evidence>
<dbReference type="InterPro" id="IPR017039">
    <property type="entry name" value="Virul_fac_BrkB"/>
</dbReference>
<protein>
    <submittedName>
        <fullName evidence="7">Membrane protein</fullName>
    </submittedName>
</protein>
<accession>A0A8J7KJG6</accession>
<organism evidence="7 8">
    <name type="scientific">Longispora fulva</name>
    <dbReference type="NCBI Taxonomy" id="619741"/>
    <lineage>
        <taxon>Bacteria</taxon>
        <taxon>Bacillati</taxon>
        <taxon>Actinomycetota</taxon>
        <taxon>Actinomycetes</taxon>
        <taxon>Micromonosporales</taxon>
        <taxon>Micromonosporaceae</taxon>
        <taxon>Longispora</taxon>
    </lineage>
</organism>
<dbReference type="EMBL" id="JADOUF010000001">
    <property type="protein sequence ID" value="MBG6136879.1"/>
    <property type="molecule type" value="Genomic_DNA"/>
</dbReference>
<proteinExistence type="predicted"/>
<keyword evidence="4 6" id="KW-1133">Transmembrane helix</keyword>
<feature type="transmembrane region" description="Helical" evidence="6">
    <location>
        <begin position="84"/>
        <end position="107"/>
    </location>
</feature>
<evidence type="ECO:0000313" key="7">
    <source>
        <dbReference type="EMBL" id="MBG6136879.1"/>
    </source>
</evidence>
<evidence type="ECO:0000313" key="8">
    <source>
        <dbReference type="Proteomes" id="UP000622552"/>
    </source>
</evidence>
<keyword evidence="3 6" id="KW-0812">Transmembrane</keyword>
<feature type="transmembrane region" description="Helical" evidence="6">
    <location>
        <begin position="169"/>
        <end position="192"/>
    </location>
</feature>
<comment type="caution">
    <text evidence="7">The sequence shown here is derived from an EMBL/GenBank/DDBJ whole genome shotgun (WGS) entry which is preliminary data.</text>
</comment>
<dbReference type="PANTHER" id="PTHR30213">
    <property type="entry name" value="INNER MEMBRANE PROTEIN YHJD"/>
    <property type="match status" value="1"/>
</dbReference>
<evidence type="ECO:0000256" key="6">
    <source>
        <dbReference type="SAM" id="Phobius"/>
    </source>
</evidence>
<dbReference type="AlphaFoldDB" id="A0A8J7KJG6"/>
<reference evidence="7" key="1">
    <citation type="submission" date="2020-11" db="EMBL/GenBank/DDBJ databases">
        <title>Sequencing the genomes of 1000 actinobacteria strains.</title>
        <authorList>
            <person name="Klenk H.-P."/>
        </authorList>
    </citation>
    <scope>NUCLEOTIDE SEQUENCE</scope>
    <source>
        <strain evidence="7">DSM 45356</strain>
    </source>
</reference>
<comment type="subcellular location">
    <subcellularLocation>
        <location evidence="1">Cell membrane</location>
        <topology evidence="1">Multi-pass membrane protein</topology>
    </subcellularLocation>
</comment>
<evidence type="ECO:0000256" key="2">
    <source>
        <dbReference type="ARBA" id="ARBA00022475"/>
    </source>
</evidence>
<keyword evidence="8" id="KW-1185">Reference proteome</keyword>
<evidence type="ECO:0000256" key="5">
    <source>
        <dbReference type="ARBA" id="ARBA00023136"/>
    </source>
</evidence>
<name>A0A8J7KJG6_9ACTN</name>
<sequence>MRWWIQLHGHGRVRHLVRALGRYSDTSAGLLAAGVTYYSFFAVLALTVFGLAMAGVLFGDVPQVRDAVREFVVANLPRVQVDGLLAASGRVGAIAMAGFVLAGLWWVESTRSSIRAIWRLPRDPGSIPVRYALDLAVLAGLGVLLAVSLGVQFGTNALLRALVPHAAGWASAGLAVILGVAVNAVLAAALLVGVPRLRMTPGRVAGPALIVAVGLEGLKTVGRLYVGATVANPAYQVMAGSVGLLVFLYLLNQLLFLAAALTATSDTGAVYDLGCRRRARAEVSAARS</sequence>